<evidence type="ECO:0000313" key="8">
    <source>
        <dbReference type="Proteomes" id="UP001227230"/>
    </source>
</evidence>
<dbReference type="Proteomes" id="UP001227230">
    <property type="component" value="Chromosome 8"/>
</dbReference>
<evidence type="ECO:0000256" key="5">
    <source>
        <dbReference type="ARBA" id="ARBA00023242"/>
    </source>
</evidence>
<reference evidence="7 8" key="1">
    <citation type="journal article" date="2023" name="Hortic Res">
        <title>The complete reference genome for grapevine (Vitis vinifera L.) genetics and breeding.</title>
        <authorList>
            <person name="Shi X."/>
            <person name="Cao S."/>
            <person name="Wang X."/>
            <person name="Huang S."/>
            <person name="Wang Y."/>
            <person name="Liu Z."/>
            <person name="Liu W."/>
            <person name="Leng X."/>
            <person name="Peng Y."/>
            <person name="Wang N."/>
            <person name="Wang Y."/>
            <person name="Ma Z."/>
            <person name="Xu X."/>
            <person name="Zhang F."/>
            <person name="Xue H."/>
            <person name="Zhong H."/>
            <person name="Wang Y."/>
            <person name="Zhang K."/>
            <person name="Velt A."/>
            <person name="Avia K."/>
            <person name="Holtgrawe D."/>
            <person name="Grimplet J."/>
            <person name="Matus J.T."/>
            <person name="Ware D."/>
            <person name="Wu X."/>
            <person name="Wang H."/>
            <person name="Liu C."/>
            <person name="Fang Y."/>
            <person name="Rustenholz C."/>
            <person name="Cheng Z."/>
            <person name="Xiao H."/>
            <person name="Zhou Y."/>
        </authorList>
    </citation>
    <scope>NUCLEOTIDE SEQUENCE [LARGE SCALE GENOMIC DNA]</scope>
    <source>
        <strain evidence="8">cv. Pinot noir / PN40024</strain>
        <tissue evidence="7">Leaf</tissue>
    </source>
</reference>
<keyword evidence="8" id="KW-1185">Reference proteome</keyword>
<proteinExistence type="predicted"/>
<name>A0ABY9CDJ8_VITVI</name>
<dbReference type="PANTHER" id="PTHR31221:SF150">
    <property type="entry name" value="WRKY TRANSCRIPTION FACTOR 32-RELATED"/>
    <property type="match status" value="1"/>
</dbReference>
<dbReference type="SMART" id="SM00774">
    <property type="entry name" value="WRKY"/>
    <property type="match status" value="1"/>
</dbReference>
<evidence type="ECO:0000313" key="7">
    <source>
        <dbReference type="EMBL" id="WJZ92812.1"/>
    </source>
</evidence>
<sequence length="145" mass="16066">MEEVNFSGLELVYHVRHTFGSVFLDDSDSHDQLIGVAVVGKLSEHDDPDLGYEAAKGECVDTDKRWMKGNPHPGNRYGCTPAGCPVHKYIETAIDGSNAVIITYKGTHDYAMHEQRESDMAHRVLLSSRLPLPGSTESWVRLLLG</sequence>
<comment type="subcellular location">
    <subcellularLocation>
        <location evidence="1">Nucleus</location>
    </subcellularLocation>
</comment>
<dbReference type="Gene3D" id="2.20.25.80">
    <property type="entry name" value="WRKY domain"/>
    <property type="match status" value="1"/>
</dbReference>
<keyword evidence="2" id="KW-0805">Transcription regulation</keyword>
<keyword evidence="5" id="KW-0539">Nucleus</keyword>
<keyword evidence="4" id="KW-0804">Transcription</keyword>
<dbReference type="Pfam" id="PF03106">
    <property type="entry name" value="WRKY"/>
    <property type="match status" value="1"/>
</dbReference>
<keyword evidence="3" id="KW-0238">DNA-binding</keyword>
<dbReference type="SUPFAM" id="SSF118290">
    <property type="entry name" value="WRKY DNA-binding domain"/>
    <property type="match status" value="1"/>
</dbReference>
<dbReference type="EMBL" id="CP126655">
    <property type="protein sequence ID" value="WJZ92812.1"/>
    <property type="molecule type" value="Genomic_DNA"/>
</dbReference>
<feature type="domain" description="WRKY" evidence="6">
    <location>
        <begin position="64"/>
        <end position="113"/>
    </location>
</feature>
<evidence type="ECO:0000259" key="6">
    <source>
        <dbReference type="PROSITE" id="PS50811"/>
    </source>
</evidence>
<evidence type="ECO:0000256" key="4">
    <source>
        <dbReference type="ARBA" id="ARBA00023163"/>
    </source>
</evidence>
<dbReference type="PANTHER" id="PTHR31221">
    <property type="entry name" value="WRKY TRANSCRIPTION FACTOR PROTEIN 1-RELATED"/>
    <property type="match status" value="1"/>
</dbReference>
<gene>
    <name evidence="7" type="ORF">VitviT2T_011787</name>
</gene>
<dbReference type="InterPro" id="IPR003657">
    <property type="entry name" value="WRKY_dom"/>
</dbReference>
<evidence type="ECO:0000256" key="2">
    <source>
        <dbReference type="ARBA" id="ARBA00023015"/>
    </source>
</evidence>
<dbReference type="InterPro" id="IPR044810">
    <property type="entry name" value="WRKY_plant"/>
</dbReference>
<dbReference type="InterPro" id="IPR036576">
    <property type="entry name" value="WRKY_dom_sf"/>
</dbReference>
<protein>
    <recommendedName>
        <fullName evidence="6">WRKY domain-containing protein</fullName>
    </recommendedName>
</protein>
<evidence type="ECO:0000256" key="3">
    <source>
        <dbReference type="ARBA" id="ARBA00023125"/>
    </source>
</evidence>
<organism evidence="7 8">
    <name type="scientific">Vitis vinifera</name>
    <name type="common">Grape</name>
    <dbReference type="NCBI Taxonomy" id="29760"/>
    <lineage>
        <taxon>Eukaryota</taxon>
        <taxon>Viridiplantae</taxon>
        <taxon>Streptophyta</taxon>
        <taxon>Embryophyta</taxon>
        <taxon>Tracheophyta</taxon>
        <taxon>Spermatophyta</taxon>
        <taxon>Magnoliopsida</taxon>
        <taxon>eudicotyledons</taxon>
        <taxon>Gunneridae</taxon>
        <taxon>Pentapetalae</taxon>
        <taxon>rosids</taxon>
        <taxon>Vitales</taxon>
        <taxon>Vitaceae</taxon>
        <taxon>Viteae</taxon>
        <taxon>Vitis</taxon>
    </lineage>
</organism>
<accession>A0ABY9CDJ8</accession>
<dbReference type="PROSITE" id="PS50811">
    <property type="entry name" value="WRKY"/>
    <property type="match status" value="1"/>
</dbReference>
<evidence type="ECO:0000256" key="1">
    <source>
        <dbReference type="ARBA" id="ARBA00004123"/>
    </source>
</evidence>